<evidence type="ECO:0000256" key="3">
    <source>
        <dbReference type="ARBA" id="ARBA00022692"/>
    </source>
</evidence>
<evidence type="ECO:0000256" key="4">
    <source>
        <dbReference type="ARBA" id="ARBA00022989"/>
    </source>
</evidence>
<evidence type="ECO:0000259" key="7">
    <source>
        <dbReference type="PROSITE" id="PS50887"/>
    </source>
</evidence>
<dbReference type="Pfam" id="PF02743">
    <property type="entry name" value="dCache_1"/>
    <property type="match status" value="1"/>
</dbReference>
<dbReference type="SUPFAM" id="SSF55073">
    <property type="entry name" value="Nucleotide cyclase"/>
    <property type="match status" value="1"/>
</dbReference>
<dbReference type="InterPro" id="IPR043128">
    <property type="entry name" value="Rev_trsase/Diguanyl_cyclase"/>
</dbReference>
<evidence type="ECO:0000256" key="6">
    <source>
        <dbReference type="SAM" id="Phobius"/>
    </source>
</evidence>
<comment type="caution">
    <text evidence="8">The sequence shown here is derived from an EMBL/GenBank/DDBJ whole genome shotgun (WGS) entry which is preliminary data.</text>
</comment>
<dbReference type="PROSITE" id="PS50887">
    <property type="entry name" value="GGDEF"/>
    <property type="match status" value="1"/>
</dbReference>
<evidence type="ECO:0000256" key="2">
    <source>
        <dbReference type="ARBA" id="ARBA00022475"/>
    </source>
</evidence>
<feature type="transmembrane region" description="Helical" evidence="6">
    <location>
        <begin position="21"/>
        <end position="42"/>
    </location>
</feature>
<dbReference type="NCBIfam" id="TIGR00254">
    <property type="entry name" value="GGDEF"/>
    <property type="match status" value="1"/>
</dbReference>
<evidence type="ECO:0000256" key="5">
    <source>
        <dbReference type="ARBA" id="ARBA00023136"/>
    </source>
</evidence>
<dbReference type="InterPro" id="IPR029787">
    <property type="entry name" value="Nucleotide_cyclase"/>
</dbReference>
<dbReference type="InterPro" id="IPR050469">
    <property type="entry name" value="Diguanylate_Cyclase"/>
</dbReference>
<keyword evidence="2" id="KW-1003">Cell membrane</keyword>
<dbReference type="GO" id="GO:0005886">
    <property type="term" value="C:plasma membrane"/>
    <property type="evidence" value="ECO:0007669"/>
    <property type="project" value="UniProtKB-SubCell"/>
</dbReference>
<dbReference type="Proteomes" id="UP000016491">
    <property type="component" value="Unassembled WGS sequence"/>
</dbReference>
<keyword evidence="3 6" id="KW-0812">Transmembrane</keyword>
<keyword evidence="4 6" id="KW-1133">Transmembrane helix</keyword>
<dbReference type="EMBL" id="AWSU01000266">
    <property type="protein sequence ID" value="ERI75219.1"/>
    <property type="molecule type" value="Genomic_DNA"/>
</dbReference>
<accession>A0ABC9TV53</accession>
<dbReference type="SMART" id="SM00267">
    <property type="entry name" value="GGDEF"/>
    <property type="match status" value="1"/>
</dbReference>
<dbReference type="Pfam" id="PF00990">
    <property type="entry name" value="GGDEF"/>
    <property type="match status" value="1"/>
</dbReference>
<protein>
    <submittedName>
        <fullName evidence="8">Diguanylate cyclase domain protein</fullName>
    </submittedName>
</protein>
<dbReference type="InterPro" id="IPR033479">
    <property type="entry name" value="dCache_1"/>
</dbReference>
<dbReference type="AlphaFoldDB" id="A0ABC9TV53"/>
<proteinExistence type="predicted"/>
<dbReference type="InterPro" id="IPR000160">
    <property type="entry name" value="GGDEF_dom"/>
</dbReference>
<reference evidence="8 9" key="1">
    <citation type="submission" date="2013-07" db="EMBL/GenBank/DDBJ databases">
        <authorList>
            <person name="Weinstock G."/>
            <person name="Sodergren E."/>
            <person name="Wylie T."/>
            <person name="Fulton L."/>
            <person name="Fulton R."/>
            <person name="Fronick C."/>
            <person name="O'Laughlin M."/>
            <person name="Godfrey J."/>
            <person name="Miner T."/>
            <person name="Herter B."/>
            <person name="Appelbaum E."/>
            <person name="Cordes M."/>
            <person name="Lek S."/>
            <person name="Wollam A."/>
            <person name="Pepin K.H."/>
            <person name="Palsikar V.B."/>
            <person name="Mitreva M."/>
            <person name="Wilson R.K."/>
        </authorList>
    </citation>
    <scope>NUCLEOTIDE SEQUENCE [LARGE SCALE GENOMIC DNA]</scope>
    <source>
        <strain evidence="8 9">ATCC 14940</strain>
    </source>
</reference>
<dbReference type="Gene3D" id="3.30.70.270">
    <property type="match status" value="1"/>
</dbReference>
<dbReference type="PANTHER" id="PTHR45138:SF24">
    <property type="entry name" value="DIGUANYLATE CYCLASE DGCC-RELATED"/>
    <property type="match status" value="1"/>
</dbReference>
<feature type="domain" description="GGDEF" evidence="7">
    <location>
        <begin position="510"/>
        <end position="642"/>
    </location>
</feature>
<evidence type="ECO:0000313" key="9">
    <source>
        <dbReference type="Proteomes" id="UP000016491"/>
    </source>
</evidence>
<comment type="subcellular location">
    <subcellularLocation>
        <location evidence="1">Cell membrane</location>
        <topology evidence="1">Multi-pass membrane protein</topology>
    </subcellularLocation>
</comment>
<dbReference type="CDD" id="cd01949">
    <property type="entry name" value="GGDEF"/>
    <property type="match status" value="1"/>
</dbReference>
<feature type="transmembrane region" description="Helical" evidence="6">
    <location>
        <begin position="312"/>
        <end position="334"/>
    </location>
</feature>
<dbReference type="PANTHER" id="PTHR45138">
    <property type="entry name" value="REGULATORY COMPONENTS OF SENSORY TRANSDUCTION SYSTEM"/>
    <property type="match status" value="1"/>
</dbReference>
<organism evidence="8 9">
    <name type="scientific">[Clostridium] symbiosum ATCC 14940</name>
    <dbReference type="NCBI Taxonomy" id="411472"/>
    <lineage>
        <taxon>Bacteria</taxon>
        <taxon>Bacillati</taxon>
        <taxon>Bacillota</taxon>
        <taxon>Clostridia</taxon>
        <taxon>Lachnospirales</taxon>
        <taxon>Lachnospiraceae</taxon>
        <taxon>Otoolea</taxon>
    </lineage>
</organism>
<sequence>MQAVSESGRIRVKNNRLFKTNAVISLILLIGFALTAALSYHANYRTSLDSMEQISTLTADGICYQLTAMFTKPVNVSLTMSYDSLLREHLSKETEYLEDEKYVDTTRNYLDTYREKYGFDSVFLVSAATSRYYNFNGIDRVLTEDSPENAWYYDLLKSDAEYSMNVDNDEVEGADNVLTVFVNCKVKAGDGSILGIVGVGIRIDYLEELLRTYEDKFNVTAGLLGEDGTIEISTAHNGHVKTDWFELNGRHNIRGQILDWREKNTNLEIWADKEESGKERSYIVARFIPELNWHLVVEQNTGQLLHEIRIQLILTGILLIIIVVSVLLIITAVIRNFNKQITELMEERQESFVRATEQLYDNIYELNITKNCSVGKRTREYFKSLGVNDLPYSEGLRVIADKQIKEEFREGYVSTFDPPNVIREYERGNHHLRYDFRMTQDGDKYFWMRIDAYVFYSAEDDSIHMLTYRKNIEEEKKIQIQAVLDEMTRFYSKRETERLIETVLSGTPGGRYAFFIFDIDNFKQANDCYGHRFGDFCIKEFSSIIRKHFREKDILGRIGGDEFAAFIPVPDIGWARKKAGELAEALNTIIENQDRSWQMSVSIGVAVYPEAGTLFEELYGNADKALYETKIRGRNGFTIFQPYDEKGQETELENE</sequence>
<gene>
    <name evidence="8" type="ORF">CLOSYM_03373</name>
</gene>
<keyword evidence="5 6" id="KW-0472">Membrane</keyword>
<name>A0ABC9TV53_CLOSY</name>
<evidence type="ECO:0000313" key="8">
    <source>
        <dbReference type="EMBL" id="ERI75219.1"/>
    </source>
</evidence>
<evidence type="ECO:0000256" key="1">
    <source>
        <dbReference type="ARBA" id="ARBA00004651"/>
    </source>
</evidence>